<accession>A0ABQ5XTQ1</accession>
<feature type="region of interest" description="Disordered" evidence="1">
    <location>
        <begin position="30"/>
        <end position="57"/>
    </location>
</feature>
<dbReference type="Proteomes" id="UP001156670">
    <property type="component" value="Unassembled WGS sequence"/>
</dbReference>
<sequence>MLVETQMSTGSAVANYQTQTLEAGGRLMSSITDQSSGSTNAGAHSGSTISFNNAGWI</sequence>
<evidence type="ECO:0000313" key="3">
    <source>
        <dbReference type="Proteomes" id="UP001156670"/>
    </source>
</evidence>
<gene>
    <name evidence="2" type="ORF">GCM10007901_40460</name>
</gene>
<dbReference type="EMBL" id="BSOB01000054">
    <property type="protein sequence ID" value="GLQ95092.1"/>
    <property type="molecule type" value="Genomic_DNA"/>
</dbReference>
<organism evidence="2 3">
    <name type="scientific">Dyella acidisoli</name>
    <dbReference type="NCBI Taxonomy" id="1867834"/>
    <lineage>
        <taxon>Bacteria</taxon>
        <taxon>Pseudomonadati</taxon>
        <taxon>Pseudomonadota</taxon>
        <taxon>Gammaproteobacteria</taxon>
        <taxon>Lysobacterales</taxon>
        <taxon>Rhodanobacteraceae</taxon>
        <taxon>Dyella</taxon>
    </lineage>
</organism>
<comment type="caution">
    <text evidence="2">The sequence shown here is derived from an EMBL/GenBank/DDBJ whole genome shotgun (WGS) entry which is preliminary data.</text>
</comment>
<evidence type="ECO:0000313" key="2">
    <source>
        <dbReference type="EMBL" id="GLQ95092.1"/>
    </source>
</evidence>
<evidence type="ECO:0000256" key="1">
    <source>
        <dbReference type="SAM" id="MobiDB-lite"/>
    </source>
</evidence>
<protein>
    <submittedName>
        <fullName evidence="2">Uncharacterized protein</fullName>
    </submittedName>
</protein>
<reference evidence="3" key="1">
    <citation type="journal article" date="2019" name="Int. J. Syst. Evol. Microbiol.">
        <title>The Global Catalogue of Microorganisms (GCM) 10K type strain sequencing project: providing services to taxonomists for standard genome sequencing and annotation.</title>
        <authorList>
            <consortium name="The Broad Institute Genomics Platform"/>
            <consortium name="The Broad Institute Genome Sequencing Center for Infectious Disease"/>
            <person name="Wu L."/>
            <person name="Ma J."/>
        </authorList>
    </citation>
    <scope>NUCLEOTIDE SEQUENCE [LARGE SCALE GENOMIC DNA]</scope>
    <source>
        <strain evidence="3">NBRC 111980</strain>
    </source>
</reference>
<name>A0ABQ5XTQ1_9GAMM</name>
<proteinExistence type="predicted"/>
<keyword evidence="3" id="KW-1185">Reference proteome</keyword>